<evidence type="ECO:0000313" key="2">
    <source>
        <dbReference type="Proteomes" id="UP000046395"/>
    </source>
</evidence>
<name>A0A5S6QR50_TRIMR</name>
<dbReference type="WBParaSite" id="TMUE_2000009628.1">
    <property type="protein sequence ID" value="TMUE_2000009628.1"/>
    <property type="gene ID" value="WBGene00300662"/>
</dbReference>
<reference evidence="3" key="1">
    <citation type="submission" date="2019-12" db="UniProtKB">
        <authorList>
            <consortium name="WormBaseParasite"/>
        </authorList>
    </citation>
    <scope>IDENTIFICATION</scope>
</reference>
<sequence length="180" mass="19685">MFLDALKPYAGIIASPDAFFKMGGEQLSRLLLCSARRCLLIEKYFPEAEEAKAVAAEMKDPFDYMAEKCEDVSQQPHRKLIFQWLMLGNASSALSARAPVLPSSCVLTQATFASPLTVTNAAQIAANNWEKSDERRRGKRGPPHNVMDVGSHSAEPEVGECVGFRILVVSSKIVASDVKP</sequence>
<evidence type="ECO:0000256" key="1">
    <source>
        <dbReference type="SAM" id="MobiDB-lite"/>
    </source>
</evidence>
<dbReference type="Proteomes" id="UP000046395">
    <property type="component" value="Unassembled WGS sequence"/>
</dbReference>
<accession>A0A5S6QR50</accession>
<organism evidence="2 3">
    <name type="scientific">Trichuris muris</name>
    <name type="common">Mouse whipworm</name>
    <dbReference type="NCBI Taxonomy" id="70415"/>
    <lineage>
        <taxon>Eukaryota</taxon>
        <taxon>Metazoa</taxon>
        <taxon>Ecdysozoa</taxon>
        <taxon>Nematoda</taxon>
        <taxon>Enoplea</taxon>
        <taxon>Dorylaimia</taxon>
        <taxon>Trichinellida</taxon>
        <taxon>Trichuridae</taxon>
        <taxon>Trichuris</taxon>
    </lineage>
</organism>
<feature type="region of interest" description="Disordered" evidence="1">
    <location>
        <begin position="127"/>
        <end position="152"/>
    </location>
</feature>
<dbReference type="AlphaFoldDB" id="A0A5S6QR50"/>
<evidence type="ECO:0000313" key="3">
    <source>
        <dbReference type="WBParaSite" id="TMUE_2000009628.1"/>
    </source>
</evidence>
<keyword evidence="2" id="KW-1185">Reference proteome</keyword>
<protein>
    <submittedName>
        <fullName evidence="3">Uncharacterized protein</fullName>
    </submittedName>
</protein>
<proteinExistence type="predicted"/>